<feature type="compositionally biased region" description="Polar residues" evidence="1">
    <location>
        <begin position="73"/>
        <end position="82"/>
    </location>
</feature>
<feature type="region of interest" description="Disordered" evidence="1">
    <location>
        <begin position="36"/>
        <end position="82"/>
    </location>
</feature>
<sequence length="82" mass="8690">MALLWLGLCFRVEGIAEHIDHPAANFYLLGAPSSSLKGSDQTRKMKGHGEAQEGLPLSSVGKVNHEAGCPRSSPDSLSSLMV</sequence>
<dbReference type="EMBL" id="JANPWB010000002">
    <property type="protein sequence ID" value="KAJ1206600.1"/>
    <property type="molecule type" value="Genomic_DNA"/>
</dbReference>
<organism evidence="3 4">
    <name type="scientific">Pleurodeles waltl</name>
    <name type="common">Iberian ribbed newt</name>
    <dbReference type="NCBI Taxonomy" id="8319"/>
    <lineage>
        <taxon>Eukaryota</taxon>
        <taxon>Metazoa</taxon>
        <taxon>Chordata</taxon>
        <taxon>Craniata</taxon>
        <taxon>Vertebrata</taxon>
        <taxon>Euteleostomi</taxon>
        <taxon>Amphibia</taxon>
        <taxon>Batrachia</taxon>
        <taxon>Caudata</taxon>
        <taxon>Salamandroidea</taxon>
        <taxon>Salamandridae</taxon>
        <taxon>Pleurodelinae</taxon>
        <taxon>Pleurodeles</taxon>
    </lineage>
</organism>
<protein>
    <recommendedName>
        <fullName evidence="5">Secreted protein</fullName>
    </recommendedName>
</protein>
<evidence type="ECO:0000256" key="1">
    <source>
        <dbReference type="SAM" id="MobiDB-lite"/>
    </source>
</evidence>
<keyword evidence="4" id="KW-1185">Reference proteome</keyword>
<gene>
    <name evidence="3" type="ORF">NDU88_002003</name>
</gene>
<dbReference type="Proteomes" id="UP001066276">
    <property type="component" value="Chromosome 1_2"/>
</dbReference>
<comment type="caution">
    <text evidence="3">The sequence shown here is derived from an EMBL/GenBank/DDBJ whole genome shotgun (WGS) entry which is preliminary data.</text>
</comment>
<evidence type="ECO:0008006" key="5">
    <source>
        <dbReference type="Google" id="ProtNLM"/>
    </source>
</evidence>
<proteinExistence type="predicted"/>
<name>A0AAV7VY13_PLEWA</name>
<evidence type="ECO:0000256" key="2">
    <source>
        <dbReference type="SAM" id="SignalP"/>
    </source>
</evidence>
<feature type="chain" id="PRO_5043731428" description="Secreted protein" evidence="2">
    <location>
        <begin position="17"/>
        <end position="82"/>
    </location>
</feature>
<feature type="signal peptide" evidence="2">
    <location>
        <begin position="1"/>
        <end position="16"/>
    </location>
</feature>
<accession>A0AAV7VY13</accession>
<reference evidence="3" key="1">
    <citation type="journal article" date="2022" name="bioRxiv">
        <title>Sequencing and chromosome-scale assembly of the giantPleurodeles waltlgenome.</title>
        <authorList>
            <person name="Brown T."/>
            <person name="Elewa A."/>
            <person name="Iarovenko S."/>
            <person name="Subramanian E."/>
            <person name="Araus A.J."/>
            <person name="Petzold A."/>
            <person name="Susuki M."/>
            <person name="Suzuki K.-i.T."/>
            <person name="Hayashi T."/>
            <person name="Toyoda A."/>
            <person name="Oliveira C."/>
            <person name="Osipova E."/>
            <person name="Leigh N.D."/>
            <person name="Simon A."/>
            <person name="Yun M.H."/>
        </authorList>
    </citation>
    <scope>NUCLEOTIDE SEQUENCE</scope>
    <source>
        <strain evidence="3">20211129_DDA</strain>
        <tissue evidence="3">Liver</tissue>
    </source>
</reference>
<evidence type="ECO:0000313" key="3">
    <source>
        <dbReference type="EMBL" id="KAJ1206600.1"/>
    </source>
</evidence>
<keyword evidence="2" id="KW-0732">Signal</keyword>
<dbReference type="AlphaFoldDB" id="A0AAV7VY13"/>
<feature type="compositionally biased region" description="Basic and acidic residues" evidence="1">
    <location>
        <begin position="40"/>
        <end position="51"/>
    </location>
</feature>
<evidence type="ECO:0000313" key="4">
    <source>
        <dbReference type="Proteomes" id="UP001066276"/>
    </source>
</evidence>